<evidence type="ECO:0000313" key="1">
    <source>
        <dbReference type="EMBL" id="MBO1362694.1"/>
    </source>
</evidence>
<dbReference type="EMBL" id="JAERMS010000004">
    <property type="protein sequence ID" value="MBO1362694.1"/>
    <property type="molecule type" value="Genomic_DNA"/>
</dbReference>
<sequence>MTYDREIIKVLVEAGEKGLSVKKIAQHVFNASNSLFCVVMYDDIYTYVSQYLLLNSKSKMSLIAHGERRGTYKINTKINEGQQLMIQFGIDEMEESLDITPSDDGELSLF</sequence>
<organism evidence="1 2">
    <name type="scientific">Prevotella illustrans</name>
    <dbReference type="NCBI Taxonomy" id="2800387"/>
    <lineage>
        <taxon>Bacteria</taxon>
        <taxon>Pseudomonadati</taxon>
        <taxon>Bacteroidota</taxon>
        <taxon>Bacteroidia</taxon>
        <taxon>Bacteroidales</taxon>
        <taxon>Prevotellaceae</taxon>
        <taxon>Prevotella</taxon>
    </lineage>
</organism>
<keyword evidence="2" id="KW-1185">Reference proteome</keyword>
<comment type="caution">
    <text evidence="1">The sequence shown here is derived from an EMBL/GenBank/DDBJ whole genome shotgun (WGS) entry which is preliminary data.</text>
</comment>
<accession>A0ABS3M3E1</accession>
<dbReference type="RefSeq" id="WP_107582572.1">
    <property type="nucleotide sequence ID" value="NZ_JAERMS010000004.1"/>
</dbReference>
<proteinExistence type="predicted"/>
<reference evidence="1 2" key="1">
    <citation type="submission" date="2021-01" db="EMBL/GenBank/DDBJ databases">
        <title>Prevotella A2931 sp. nov.</title>
        <authorList>
            <person name="Buhl M."/>
            <person name="Oberhettinger P."/>
        </authorList>
    </citation>
    <scope>NUCLEOTIDE SEQUENCE [LARGE SCALE GENOMIC DNA]</scope>
    <source>
        <strain evidence="1 2">A2931</strain>
    </source>
</reference>
<gene>
    <name evidence="1" type="ORF">JHU38_02690</name>
</gene>
<name>A0ABS3M3E1_9BACT</name>
<evidence type="ECO:0000313" key="2">
    <source>
        <dbReference type="Proteomes" id="UP000664265"/>
    </source>
</evidence>
<protein>
    <submittedName>
        <fullName evidence="1">Uncharacterized protein</fullName>
    </submittedName>
</protein>
<dbReference type="Proteomes" id="UP000664265">
    <property type="component" value="Unassembled WGS sequence"/>
</dbReference>